<name>A0A6J4NEA4_9BACT</name>
<dbReference type="Pfam" id="PF08712">
    <property type="entry name" value="Nfu_N"/>
    <property type="match status" value="1"/>
</dbReference>
<evidence type="ECO:0000313" key="2">
    <source>
        <dbReference type="EMBL" id="CAA9382556.1"/>
    </source>
</evidence>
<dbReference type="EMBL" id="CADCUQ010000183">
    <property type="protein sequence ID" value="CAA9382556.1"/>
    <property type="molecule type" value="Genomic_DNA"/>
</dbReference>
<organism evidence="2">
    <name type="scientific">uncultured Phycisphaerae bacterium</name>
    <dbReference type="NCBI Taxonomy" id="904963"/>
    <lineage>
        <taxon>Bacteria</taxon>
        <taxon>Pseudomonadati</taxon>
        <taxon>Planctomycetota</taxon>
        <taxon>Phycisphaerae</taxon>
        <taxon>environmental samples</taxon>
    </lineage>
</organism>
<dbReference type="SMART" id="SM00932">
    <property type="entry name" value="Nfu_N"/>
    <property type="match status" value="1"/>
</dbReference>
<evidence type="ECO:0000259" key="1">
    <source>
        <dbReference type="SMART" id="SM00932"/>
    </source>
</evidence>
<accession>A0A6J4NEA4</accession>
<dbReference type="AlphaFoldDB" id="A0A6J4NEA4"/>
<dbReference type="Gene3D" id="3.30.1370.70">
    <property type="entry name" value="Scaffold protein Nfu/NifU, N-terminal domain"/>
    <property type="match status" value="1"/>
</dbReference>
<protein>
    <recommendedName>
        <fullName evidence="1">Scaffold protein Nfu/NifU N-terminal domain-containing protein</fullName>
    </recommendedName>
</protein>
<dbReference type="SUPFAM" id="SSF110836">
    <property type="entry name" value="Hypothetical protein SAV1430"/>
    <property type="match status" value="1"/>
</dbReference>
<gene>
    <name evidence="2" type="ORF">AVDCRST_MAG64-753</name>
</gene>
<dbReference type="InterPro" id="IPR014824">
    <property type="entry name" value="Nfu/NifU_N"/>
</dbReference>
<feature type="domain" description="Scaffold protein Nfu/NifU N-terminal" evidence="1">
    <location>
        <begin position="6"/>
        <end position="86"/>
    </location>
</feature>
<proteinExistence type="predicted"/>
<sequence>MSFNVTEIQATPNPNAAKFVLDRRISETPVSFLTADQAQGHTIAQQLFAIDGVSSLLFLGDFITVNKDAAASWAPIKRSVRKVLTNV</sequence>
<reference evidence="2" key="1">
    <citation type="submission" date="2020-02" db="EMBL/GenBank/DDBJ databases">
        <authorList>
            <person name="Meier V. D."/>
        </authorList>
    </citation>
    <scope>NUCLEOTIDE SEQUENCE</scope>
    <source>
        <strain evidence="2">AVDCRST_MAG64</strain>
    </source>
</reference>
<dbReference type="InterPro" id="IPR036498">
    <property type="entry name" value="Nfu/NifU_N_sf"/>
</dbReference>